<dbReference type="InterPro" id="IPR017850">
    <property type="entry name" value="Alkaline_phosphatase_core_sf"/>
</dbReference>
<evidence type="ECO:0000313" key="3">
    <source>
        <dbReference type="RefSeq" id="XP_011293883.3"/>
    </source>
</evidence>
<sequence length="729" mass="85177">MRLHTKPKSTSEINLSYEGKYLLDPRYMTKRDLQFYYRYYNMTKKRKHFKKIIFVILLLCFFSYIFIDFNLKTKLINLKDRFEFIARIDADYNISQAYFIDLPGCRMPYFPVTDDNIIQFMYRPRNFTCKKALLRTLGTNSLELNVNEKEIQDIYDVKNVDEITCNYSEVVRIDDQRNKYLDPVPFKLEFNGSIPLKSNMEFIMVECWNKELQSIYKDFHFFVLYDCGAQAKVITHGHTENPIENMVEANEKPLYADNSKSNTIAEEKSSDTPISVMMLGIDSVSHLNFLRQMHSSASYIHRKLNYIEFWGYNKVGDNTYPNLIPSLTGFDAEELDISCLGPPKGRSSVYDKCSLIWKRFKAAGYKTIYGEDVGYLSLFNRQQSGFKKKPTDFYLRPILLEMERYIASEKTVNVALCMGGRRTVDVLFEYIGKLLPLMSREKFFAFFWAVTMTHDLFNMPILLDEDLKQLLATFETSGVLNRTIVLLMSDHGIRWGSFRKTYQGMMEERLPLLIAIYPMWFKQKYPEAVANMELNAKRLTTPFDLHATMFDLLDLRQIKPNRLKKRTAELYDPDANLPRSISLFLPIPINRTCEHAGIASHWCSCHQRQELPTNDARVQRAARYIVKLINDRLKDHPQCRVLYLNSIMDATVAQPHHKIVKELGISDYTIDITLRLQTKPGLGLFESTVRLDTNYGTALTGTISRINLYSSQSYCIDDYALKMFCYCHR</sequence>
<evidence type="ECO:0000256" key="1">
    <source>
        <dbReference type="SAM" id="Phobius"/>
    </source>
</evidence>
<dbReference type="AlphaFoldDB" id="A0A9J7I9I7"/>
<keyword evidence="1" id="KW-0472">Membrane</keyword>
<proteinExistence type="predicted"/>
<keyword evidence="1" id="KW-0812">Transmembrane</keyword>
<dbReference type="PANTHER" id="PTHR10974:SF1">
    <property type="entry name" value="FI08016P-RELATED"/>
    <property type="match status" value="1"/>
</dbReference>
<dbReference type="Gene3D" id="3.40.720.10">
    <property type="entry name" value="Alkaline Phosphatase, subunit A"/>
    <property type="match status" value="1"/>
</dbReference>
<dbReference type="PANTHER" id="PTHR10974">
    <property type="entry name" value="FI08016P-RELATED"/>
    <property type="match status" value="1"/>
</dbReference>
<gene>
    <name evidence="3" type="primary">LOC101901763</name>
</gene>
<dbReference type="GO" id="GO:0005615">
    <property type="term" value="C:extracellular space"/>
    <property type="evidence" value="ECO:0007669"/>
    <property type="project" value="TreeGrafter"/>
</dbReference>
<dbReference type="OrthoDB" id="413313at2759"/>
<keyword evidence="2" id="KW-1185">Reference proteome</keyword>
<organism evidence="2 3">
    <name type="scientific">Musca domestica</name>
    <name type="common">House fly</name>
    <dbReference type="NCBI Taxonomy" id="7370"/>
    <lineage>
        <taxon>Eukaryota</taxon>
        <taxon>Metazoa</taxon>
        <taxon>Ecdysozoa</taxon>
        <taxon>Arthropoda</taxon>
        <taxon>Hexapoda</taxon>
        <taxon>Insecta</taxon>
        <taxon>Pterygota</taxon>
        <taxon>Neoptera</taxon>
        <taxon>Endopterygota</taxon>
        <taxon>Diptera</taxon>
        <taxon>Brachycera</taxon>
        <taxon>Muscomorpha</taxon>
        <taxon>Muscoidea</taxon>
        <taxon>Muscidae</taxon>
        <taxon>Musca</taxon>
    </lineage>
</organism>
<dbReference type="GeneID" id="101901763"/>
<feature type="transmembrane region" description="Helical" evidence="1">
    <location>
        <begin position="52"/>
        <end position="71"/>
    </location>
</feature>
<dbReference type="VEuPathDB" id="VectorBase:MDOMA2_015306"/>
<dbReference type="SUPFAM" id="SSF53649">
    <property type="entry name" value="Alkaline phosphatase-like"/>
    <property type="match status" value="1"/>
</dbReference>
<protein>
    <submittedName>
        <fullName evidence="3">LOW QUALITY PROTEIN: uncharacterized protein LOC101901763</fullName>
    </submittedName>
</protein>
<dbReference type="Pfam" id="PF02995">
    <property type="entry name" value="DUF229"/>
    <property type="match status" value="1"/>
</dbReference>
<dbReference type="InterPro" id="IPR004245">
    <property type="entry name" value="DUF229"/>
</dbReference>
<reference evidence="3" key="1">
    <citation type="submission" date="2025-08" db="UniProtKB">
        <authorList>
            <consortium name="RefSeq"/>
        </authorList>
    </citation>
    <scope>IDENTIFICATION</scope>
    <source>
        <strain evidence="3">Aabys</strain>
        <tissue evidence="3">Whole body</tissue>
    </source>
</reference>
<dbReference type="KEGG" id="mde:101901763"/>
<dbReference type="CDD" id="cd16021">
    <property type="entry name" value="ALP_like"/>
    <property type="match status" value="1"/>
</dbReference>
<accession>A0A9J7I9I7</accession>
<evidence type="ECO:0000313" key="2">
    <source>
        <dbReference type="Proteomes" id="UP001652621"/>
    </source>
</evidence>
<dbReference type="Proteomes" id="UP001652621">
    <property type="component" value="Unplaced"/>
</dbReference>
<name>A0A9J7I9I7_MUSDO</name>
<dbReference type="RefSeq" id="XP_011293883.3">
    <property type="nucleotide sequence ID" value="XM_011295581.3"/>
</dbReference>
<keyword evidence="1" id="KW-1133">Transmembrane helix</keyword>